<keyword evidence="2" id="KW-0560">Oxidoreductase</keyword>
<dbReference type="AlphaFoldDB" id="A0ABD2ZH39"/>
<evidence type="ECO:0000313" key="5">
    <source>
        <dbReference type="EMBL" id="KAL3518781.1"/>
    </source>
</evidence>
<keyword evidence="3" id="KW-0408">Iron</keyword>
<accession>A0ABD2ZH39</accession>
<keyword evidence="1" id="KW-0479">Metal-binding</keyword>
<dbReference type="GO" id="GO:0016706">
    <property type="term" value="F:2-oxoglutarate-dependent dioxygenase activity"/>
    <property type="evidence" value="ECO:0007669"/>
    <property type="project" value="UniProtKB-ARBA"/>
</dbReference>
<evidence type="ECO:0000259" key="4">
    <source>
        <dbReference type="Pfam" id="PF14226"/>
    </source>
</evidence>
<comment type="caution">
    <text evidence="5">The sequence shown here is derived from an EMBL/GenBank/DDBJ whole genome shotgun (WGS) entry which is preliminary data.</text>
</comment>
<dbReference type="InterPro" id="IPR026992">
    <property type="entry name" value="DIOX_N"/>
</dbReference>
<dbReference type="InterPro" id="IPR027443">
    <property type="entry name" value="IPNS-like_sf"/>
</dbReference>
<organism evidence="5 6">
    <name type="scientific">Cinchona calisaya</name>
    <dbReference type="NCBI Taxonomy" id="153742"/>
    <lineage>
        <taxon>Eukaryota</taxon>
        <taxon>Viridiplantae</taxon>
        <taxon>Streptophyta</taxon>
        <taxon>Embryophyta</taxon>
        <taxon>Tracheophyta</taxon>
        <taxon>Spermatophyta</taxon>
        <taxon>Magnoliopsida</taxon>
        <taxon>eudicotyledons</taxon>
        <taxon>Gunneridae</taxon>
        <taxon>Pentapetalae</taxon>
        <taxon>asterids</taxon>
        <taxon>lamiids</taxon>
        <taxon>Gentianales</taxon>
        <taxon>Rubiaceae</taxon>
        <taxon>Cinchonoideae</taxon>
        <taxon>Cinchoneae</taxon>
        <taxon>Cinchona</taxon>
    </lineage>
</organism>
<dbReference type="GO" id="GO:0046872">
    <property type="term" value="F:metal ion binding"/>
    <property type="evidence" value="ECO:0007669"/>
    <property type="project" value="UniProtKB-KW"/>
</dbReference>
<feature type="domain" description="Non-haem dioxygenase N-terminal" evidence="4">
    <location>
        <begin position="54"/>
        <end position="135"/>
    </location>
</feature>
<dbReference type="PANTHER" id="PTHR10209">
    <property type="entry name" value="OXIDOREDUCTASE, 2OG-FE II OXYGENASE FAMILY PROTEIN"/>
    <property type="match status" value="1"/>
</dbReference>
<evidence type="ECO:0000256" key="2">
    <source>
        <dbReference type="ARBA" id="ARBA00023002"/>
    </source>
</evidence>
<dbReference type="Proteomes" id="UP001630127">
    <property type="component" value="Unassembled WGS sequence"/>
</dbReference>
<protein>
    <recommendedName>
        <fullName evidence="4">Non-haem dioxygenase N-terminal domain-containing protein</fullName>
    </recommendedName>
</protein>
<dbReference type="Pfam" id="PF14226">
    <property type="entry name" value="DIOX_N"/>
    <property type="match status" value="1"/>
</dbReference>
<dbReference type="SUPFAM" id="SSF51197">
    <property type="entry name" value="Clavaminate synthase-like"/>
    <property type="match status" value="1"/>
</dbReference>
<evidence type="ECO:0000313" key="6">
    <source>
        <dbReference type="Proteomes" id="UP001630127"/>
    </source>
</evidence>
<sequence length="139" mass="15874">MSTTSECESSTLIHFAVNQGNGGQGPIQIRPKNHSSEVHSIPRRQATPEPNTIWGFFQIINHGIPLEVLENVKDADHKFFELPNEERKKYLMENSPSPTVQLKNSFSPLAEKVLEWKDYLLHFYVPDDEASELWPSVSK</sequence>
<dbReference type="PANTHER" id="PTHR10209:SF591">
    <property type="entry name" value="2OG-FE(II) OXYGENASE FAMILY OXIDOREDUCTASE"/>
    <property type="match status" value="1"/>
</dbReference>
<keyword evidence="6" id="KW-1185">Reference proteome</keyword>
<evidence type="ECO:0000256" key="3">
    <source>
        <dbReference type="ARBA" id="ARBA00023004"/>
    </source>
</evidence>
<gene>
    <name evidence="5" type="ORF">ACH5RR_021370</name>
</gene>
<dbReference type="Gene3D" id="2.60.120.330">
    <property type="entry name" value="B-lactam Antibiotic, Isopenicillin N Synthase, Chain"/>
    <property type="match status" value="1"/>
</dbReference>
<dbReference type="EMBL" id="JBJUIK010000009">
    <property type="protein sequence ID" value="KAL3518781.1"/>
    <property type="molecule type" value="Genomic_DNA"/>
</dbReference>
<evidence type="ECO:0000256" key="1">
    <source>
        <dbReference type="ARBA" id="ARBA00022723"/>
    </source>
</evidence>
<name>A0ABD2ZH39_9GENT</name>
<proteinExistence type="predicted"/>
<reference evidence="5 6" key="1">
    <citation type="submission" date="2024-11" db="EMBL/GenBank/DDBJ databases">
        <title>A near-complete genome assembly of Cinchona calisaya.</title>
        <authorList>
            <person name="Lian D.C."/>
            <person name="Zhao X.W."/>
            <person name="Wei L."/>
        </authorList>
    </citation>
    <scope>NUCLEOTIDE SEQUENCE [LARGE SCALE GENOMIC DNA]</scope>
    <source>
        <tissue evidence="5">Nenye</tissue>
    </source>
</reference>